<gene>
    <name evidence="2" type="ORF">CBW46_019280</name>
</gene>
<keyword evidence="1" id="KW-1133">Transmembrane helix</keyword>
<protein>
    <submittedName>
        <fullName evidence="2">Uncharacterized protein</fullName>
    </submittedName>
</protein>
<keyword evidence="3" id="KW-1185">Reference proteome</keyword>
<dbReference type="EMBL" id="NHRJ02000018">
    <property type="protein sequence ID" value="PZE19360.1"/>
    <property type="molecule type" value="Genomic_DNA"/>
</dbReference>
<proteinExistence type="predicted"/>
<keyword evidence="1" id="KW-0812">Transmembrane</keyword>
<evidence type="ECO:0000313" key="2">
    <source>
        <dbReference type="EMBL" id="PZE19360.1"/>
    </source>
</evidence>
<feature type="transmembrane region" description="Helical" evidence="1">
    <location>
        <begin position="20"/>
        <end position="42"/>
    </location>
</feature>
<evidence type="ECO:0000313" key="3">
    <source>
        <dbReference type="Proteomes" id="UP000214746"/>
    </source>
</evidence>
<sequence>MNDYLLIVAVASFLYPMRNLLGMLTRFAIYGMIAMALFSGTIKGWEDRLFFVAVFSIPVVINWTFKLFKWKLSSKFGG</sequence>
<feature type="transmembrane region" description="Helical" evidence="1">
    <location>
        <begin position="48"/>
        <end position="65"/>
    </location>
</feature>
<dbReference type="OrthoDB" id="2658999at2"/>
<reference evidence="2" key="1">
    <citation type="submission" date="2018-06" db="EMBL/GenBank/DDBJ databases">
        <title>Paenibacillus xerothermodurans sp. nov. an extremely dry heat resistant spore forming bacterium isolated from the soil of Cape Canaveral, Florida.</title>
        <authorList>
            <person name="Seuylemezian A."/>
            <person name="Kaur N."/>
            <person name="Patil P."/>
            <person name="Patil P."/>
            <person name="Mayilraj S."/>
            <person name="Vaishampayan P."/>
        </authorList>
    </citation>
    <scope>NUCLEOTIDE SEQUENCE [LARGE SCALE GENOMIC DNA]</scope>
    <source>
        <strain evidence="2">ATCC 27380</strain>
    </source>
</reference>
<dbReference type="AlphaFoldDB" id="A0A2W1N6Z6"/>
<organism evidence="2 3">
    <name type="scientific">Paenibacillus xerothermodurans</name>
    <dbReference type="NCBI Taxonomy" id="1977292"/>
    <lineage>
        <taxon>Bacteria</taxon>
        <taxon>Bacillati</taxon>
        <taxon>Bacillota</taxon>
        <taxon>Bacilli</taxon>
        <taxon>Bacillales</taxon>
        <taxon>Paenibacillaceae</taxon>
        <taxon>Paenibacillus</taxon>
    </lineage>
</organism>
<dbReference type="Proteomes" id="UP000214746">
    <property type="component" value="Unassembled WGS sequence"/>
</dbReference>
<comment type="caution">
    <text evidence="2">The sequence shown here is derived from an EMBL/GenBank/DDBJ whole genome shotgun (WGS) entry which is preliminary data.</text>
</comment>
<accession>A0A2W1N6Z6</accession>
<name>A0A2W1N6Z6_PAEXE</name>
<evidence type="ECO:0000256" key="1">
    <source>
        <dbReference type="SAM" id="Phobius"/>
    </source>
</evidence>
<keyword evidence="1" id="KW-0472">Membrane</keyword>